<dbReference type="AlphaFoldDB" id="A0A3M7GV27"/>
<comment type="similarity">
    <text evidence="1">Belongs to the glycosyltransferase 34 family.</text>
</comment>
<dbReference type="VEuPathDB" id="FungiDB:BTJ68_10940"/>
<name>A0A3M7GV27_HORWE</name>
<evidence type="ECO:0000313" key="6">
    <source>
        <dbReference type="Proteomes" id="UP000281468"/>
    </source>
</evidence>
<dbReference type="InterPro" id="IPR029044">
    <property type="entry name" value="Nucleotide-diphossugar_trans"/>
</dbReference>
<evidence type="ECO:0000256" key="2">
    <source>
        <dbReference type="ARBA" id="ARBA00022676"/>
    </source>
</evidence>
<protein>
    <recommendedName>
        <fullName evidence="7">Glycosyltransferase family 34 protein</fullName>
    </recommendedName>
</protein>
<keyword evidence="4" id="KW-0472">Membrane</keyword>
<dbReference type="GO" id="GO:0016757">
    <property type="term" value="F:glycosyltransferase activity"/>
    <property type="evidence" value="ECO:0007669"/>
    <property type="project" value="UniProtKB-KW"/>
</dbReference>
<accession>A0A3M7GV27</accession>
<dbReference type="GO" id="GO:0006487">
    <property type="term" value="P:protein N-linked glycosylation"/>
    <property type="evidence" value="ECO:0007669"/>
    <property type="project" value="TreeGrafter"/>
</dbReference>
<comment type="caution">
    <text evidence="5">The sequence shown here is derived from an EMBL/GenBank/DDBJ whole genome shotgun (WGS) entry which is preliminary data.</text>
</comment>
<reference evidence="5 6" key="1">
    <citation type="journal article" date="2018" name="BMC Genomics">
        <title>Genomic evidence for intraspecific hybridization in a clonal and extremely halotolerant yeast.</title>
        <authorList>
            <person name="Gostincar C."/>
            <person name="Stajich J.E."/>
            <person name="Zupancic J."/>
            <person name="Zalar P."/>
            <person name="Gunde-Cimerman N."/>
        </authorList>
    </citation>
    <scope>NUCLEOTIDE SEQUENCE [LARGE SCALE GENOMIC DNA]</scope>
    <source>
        <strain evidence="5 6">EXF-171</strain>
    </source>
</reference>
<dbReference type="Pfam" id="PF05637">
    <property type="entry name" value="Glyco_transf_34"/>
    <property type="match status" value="1"/>
</dbReference>
<proteinExistence type="inferred from homology"/>
<gene>
    <name evidence="5" type="ORF">D0862_05113</name>
</gene>
<evidence type="ECO:0000313" key="5">
    <source>
        <dbReference type="EMBL" id="RMZ05010.1"/>
    </source>
</evidence>
<evidence type="ECO:0008006" key="7">
    <source>
        <dbReference type="Google" id="ProtNLM"/>
    </source>
</evidence>
<evidence type="ECO:0000256" key="1">
    <source>
        <dbReference type="ARBA" id="ARBA00005664"/>
    </source>
</evidence>
<dbReference type="Gene3D" id="3.90.550.10">
    <property type="entry name" value="Spore Coat Polysaccharide Biosynthesis Protein SpsA, Chain A"/>
    <property type="match status" value="1"/>
</dbReference>
<keyword evidence="2" id="KW-0328">Glycosyltransferase</keyword>
<keyword evidence="3" id="KW-0808">Transferase</keyword>
<dbReference type="EMBL" id="QWIQ01000131">
    <property type="protein sequence ID" value="RMZ05010.1"/>
    <property type="molecule type" value="Genomic_DNA"/>
</dbReference>
<evidence type="ECO:0000256" key="4">
    <source>
        <dbReference type="SAM" id="Phobius"/>
    </source>
</evidence>
<sequence length="378" mass="43239">MHQLKVRQRRRPVIRCSLVRAGTFLRIRNIAIFATIVVALFLLLHSFSIGPTEIEHTTRESLQAINNFAPASWRAPRAKVTKVTALFGEENELYEAAIRTHDEHNRLHGYEMKILREKIVSSFWSKPAYLLATLVDELAKPEGLRTEWIMWTGPDIILLNPQIPLEVFLPPEDLDDQVHFIGTHDHHGLNTGVFFVRVHEWSVKMLIEVLATPKSSPAVLEHAYEKDKAVLEEVLTHPDWREYVLYQPRPWWNAYQLDATEYESGRGALLVHFHGLEGDKWSSMSRYLEEVGSSNSTWSVPLAMTNYEGEVSDYWDRLRKAGHLLDKAERNLKEEGVEEAALHLVDIAQYEADMEGGMHDAMDGLKAAMGITEGEKVI</sequence>
<evidence type="ECO:0000256" key="3">
    <source>
        <dbReference type="ARBA" id="ARBA00022679"/>
    </source>
</evidence>
<organism evidence="5 6">
    <name type="scientific">Hortaea werneckii</name>
    <name type="common">Black yeast</name>
    <name type="synonym">Cladosporium werneckii</name>
    <dbReference type="NCBI Taxonomy" id="91943"/>
    <lineage>
        <taxon>Eukaryota</taxon>
        <taxon>Fungi</taxon>
        <taxon>Dikarya</taxon>
        <taxon>Ascomycota</taxon>
        <taxon>Pezizomycotina</taxon>
        <taxon>Dothideomycetes</taxon>
        <taxon>Dothideomycetidae</taxon>
        <taxon>Mycosphaerellales</taxon>
        <taxon>Teratosphaeriaceae</taxon>
        <taxon>Hortaea</taxon>
    </lineage>
</organism>
<dbReference type="PANTHER" id="PTHR31306:SF8">
    <property type="entry name" value="GLYCOSYLTRANSFERASE FAMILY 34 PROTEIN"/>
    <property type="match status" value="1"/>
</dbReference>
<dbReference type="InterPro" id="IPR008630">
    <property type="entry name" value="Glyco_trans_34"/>
</dbReference>
<dbReference type="Proteomes" id="UP000281468">
    <property type="component" value="Unassembled WGS sequence"/>
</dbReference>
<keyword evidence="4" id="KW-0812">Transmembrane</keyword>
<dbReference type="GO" id="GO:0000139">
    <property type="term" value="C:Golgi membrane"/>
    <property type="evidence" value="ECO:0007669"/>
    <property type="project" value="TreeGrafter"/>
</dbReference>
<feature type="transmembrane region" description="Helical" evidence="4">
    <location>
        <begin position="30"/>
        <end position="49"/>
    </location>
</feature>
<keyword evidence="4" id="KW-1133">Transmembrane helix</keyword>
<dbReference type="PANTHER" id="PTHR31306">
    <property type="entry name" value="ALPHA-1,6-MANNOSYLTRANSFERASE MNN11-RELATED"/>
    <property type="match status" value="1"/>
</dbReference>